<accession>A0A564ZWA4</accession>
<sequence length="356" mass="39865">MKLHKMNSFSLLSGKKLSNLNKKNGGENVDNLSSNGEKINANGNFLGHFFSRRSVIAIGAILCVILQNTCTFENTTNSQLGLTAIFPRNLLGEGEYVGDKETKATLATLDKLMKDPAVTSRVLSKVKKDDTKKDTVNGKKVDMEELRERCQDNLKELQEDEIDTMLCYLTKPGCFYKVDALATWWQVRKRDKKEWENFCVQLSRLCKDTANKNNYNVKLSDKLLNEAQDDYTKRAKATESNANDKVYGLLNNKEKSAKEYVTSVNSYKEEQQKLRDQCWDEWEKKFNEEMTGKPFVKVESTKPDETKKGEAPKKAAAPKKGAAPKKAAAPKKPAAPKKAAAPKKPAAPKKAAAAKK</sequence>
<dbReference type="Proteomes" id="UP000220605">
    <property type="component" value="Chromosome 8"/>
</dbReference>
<feature type="region of interest" description="Disordered" evidence="1">
    <location>
        <begin position="293"/>
        <end position="356"/>
    </location>
</feature>
<feature type="domain" description="Plasmodium RESA N-terminal" evidence="2">
    <location>
        <begin position="156"/>
        <end position="282"/>
    </location>
</feature>
<dbReference type="EMBL" id="LT635619">
    <property type="protein sequence ID" value="VUZ95526.1"/>
    <property type="molecule type" value="Genomic_DNA"/>
</dbReference>
<dbReference type="AlphaFoldDB" id="A0A564ZWA4"/>
<evidence type="ECO:0000256" key="1">
    <source>
        <dbReference type="SAM" id="MobiDB-lite"/>
    </source>
</evidence>
<protein>
    <recommendedName>
        <fullName evidence="2">Plasmodium RESA N-terminal domain-containing protein</fullName>
    </recommendedName>
</protein>
<dbReference type="VEuPathDB" id="PlasmoDB:PVP01_0838200"/>
<gene>
    <name evidence="3" type="ORF">PVP01_0838200</name>
</gene>
<evidence type="ECO:0000313" key="3">
    <source>
        <dbReference type="EMBL" id="VUZ95526.1"/>
    </source>
</evidence>
<reference evidence="4" key="1">
    <citation type="submission" date="2016-07" db="EMBL/GenBank/DDBJ databases">
        <authorList>
            <consortium name="Pathogen Informatics"/>
        </authorList>
    </citation>
    <scope>NUCLEOTIDE SEQUENCE [LARGE SCALE GENOMIC DNA]</scope>
</reference>
<dbReference type="InterPro" id="IPR019111">
    <property type="entry name" value="PRESA_N"/>
</dbReference>
<organism evidence="3 4">
    <name type="scientific">Plasmodium vivax</name>
    <name type="common">malaria parasite P. vivax</name>
    <dbReference type="NCBI Taxonomy" id="5855"/>
    <lineage>
        <taxon>Eukaryota</taxon>
        <taxon>Sar</taxon>
        <taxon>Alveolata</taxon>
        <taxon>Apicomplexa</taxon>
        <taxon>Aconoidasida</taxon>
        <taxon>Haemosporida</taxon>
        <taxon>Plasmodiidae</taxon>
        <taxon>Plasmodium</taxon>
        <taxon>Plasmodium (Plasmodium)</taxon>
    </lineage>
</organism>
<evidence type="ECO:0000259" key="2">
    <source>
        <dbReference type="Pfam" id="PF09687"/>
    </source>
</evidence>
<dbReference type="Pfam" id="PF09687">
    <property type="entry name" value="PRESAN"/>
    <property type="match status" value="1"/>
</dbReference>
<dbReference type="VEuPathDB" id="PlasmoDB:PVPAM_080050600"/>
<feature type="compositionally biased region" description="Low complexity" evidence="1">
    <location>
        <begin position="314"/>
        <end position="356"/>
    </location>
</feature>
<name>A0A564ZWA4_PLAVI</name>
<dbReference type="VEuPathDB" id="PlasmoDB:PVX_119225"/>
<feature type="compositionally biased region" description="Basic and acidic residues" evidence="1">
    <location>
        <begin position="299"/>
        <end position="313"/>
    </location>
</feature>
<evidence type="ECO:0000313" key="4">
    <source>
        <dbReference type="Proteomes" id="UP000220605"/>
    </source>
</evidence>
<proteinExistence type="predicted"/>
<dbReference type="InterPro" id="IPR044885">
    <property type="entry name" value="PRESA_N_sf"/>
</dbReference>
<dbReference type="Gene3D" id="6.10.280.180">
    <property type="entry name" value="Plasmodium RESA, N-terminal helical domain"/>
    <property type="match status" value="1"/>
</dbReference>
<dbReference type="OrthoDB" id="385904at2759"/>